<organism evidence="1 2">
    <name type="scientific">Hydnum rufescens UP504</name>
    <dbReference type="NCBI Taxonomy" id="1448309"/>
    <lineage>
        <taxon>Eukaryota</taxon>
        <taxon>Fungi</taxon>
        <taxon>Dikarya</taxon>
        <taxon>Basidiomycota</taxon>
        <taxon>Agaricomycotina</taxon>
        <taxon>Agaricomycetes</taxon>
        <taxon>Cantharellales</taxon>
        <taxon>Hydnaceae</taxon>
        <taxon>Hydnum</taxon>
    </lineage>
</organism>
<accession>A0A9P6AE77</accession>
<comment type="caution">
    <text evidence="1">The sequence shown here is derived from an EMBL/GenBank/DDBJ whole genome shotgun (WGS) entry which is preliminary data.</text>
</comment>
<proteinExistence type="predicted"/>
<sequence>GLCGVEEPWWKDLGINIGHVLCQDALHGLHKAFSDHNLKWLSTTVGKMVLDCHFRAQPHCSGFCGFPKGISHISQWSGKENHDVQCLILGACVGSENASPAVICALWSHLDFIYLAQLPQHSNATLHTMQAHLHDSNLARLVGKNGVINHMKFPKAHSPIHIFRNIRDTGVINNYSTETSETIHIDACKDPWCESNHRGYMQQVIHQLTQHENIHAFSSYL</sequence>
<evidence type="ECO:0000313" key="2">
    <source>
        <dbReference type="Proteomes" id="UP000886523"/>
    </source>
</evidence>
<dbReference type="OrthoDB" id="3232941at2759"/>
<dbReference type="EMBL" id="MU129387">
    <property type="protein sequence ID" value="KAF9503311.1"/>
    <property type="molecule type" value="Genomic_DNA"/>
</dbReference>
<dbReference type="AlphaFoldDB" id="A0A9P6AE77"/>
<feature type="non-terminal residue" evidence="1">
    <location>
        <position position="1"/>
    </location>
</feature>
<dbReference type="Proteomes" id="UP000886523">
    <property type="component" value="Unassembled WGS sequence"/>
</dbReference>
<protein>
    <submittedName>
        <fullName evidence="1">Uncharacterized protein</fullName>
    </submittedName>
</protein>
<reference evidence="1" key="1">
    <citation type="journal article" date="2020" name="Nat. Commun.">
        <title>Large-scale genome sequencing of mycorrhizal fungi provides insights into the early evolution of symbiotic traits.</title>
        <authorList>
            <person name="Miyauchi S."/>
            <person name="Kiss E."/>
            <person name="Kuo A."/>
            <person name="Drula E."/>
            <person name="Kohler A."/>
            <person name="Sanchez-Garcia M."/>
            <person name="Morin E."/>
            <person name="Andreopoulos B."/>
            <person name="Barry K.W."/>
            <person name="Bonito G."/>
            <person name="Buee M."/>
            <person name="Carver A."/>
            <person name="Chen C."/>
            <person name="Cichocki N."/>
            <person name="Clum A."/>
            <person name="Culley D."/>
            <person name="Crous P.W."/>
            <person name="Fauchery L."/>
            <person name="Girlanda M."/>
            <person name="Hayes R.D."/>
            <person name="Keri Z."/>
            <person name="LaButti K."/>
            <person name="Lipzen A."/>
            <person name="Lombard V."/>
            <person name="Magnuson J."/>
            <person name="Maillard F."/>
            <person name="Murat C."/>
            <person name="Nolan M."/>
            <person name="Ohm R.A."/>
            <person name="Pangilinan J."/>
            <person name="Pereira M.F."/>
            <person name="Perotto S."/>
            <person name="Peter M."/>
            <person name="Pfister S."/>
            <person name="Riley R."/>
            <person name="Sitrit Y."/>
            <person name="Stielow J.B."/>
            <person name="Szollosi G."/>
            <person name="Zifcakova L."/>
            <person name="Stursova M."/>
            <person name="Spatafora J.W."/>
            <person name="Tedersoo L."/>
            <person name="Vaario L.M."/>
            <person name="Yamada A."/>
            <person name="Yan M."/>
            <person name="Wang P."/>
            <person name="Xu J."/>
            <person name="Bruns T."/>
            <person name="Baldrian P."/>
            <person name="Vilgalys R."/>
            <person name="Dunand C."/>
            <person name="Henrissat B."/>
            <person name="Grigoriev I.V."/>
            <person name="Hibbett D."/>
            <person name="Nagy L.G."/>
            <person name="Martin F.M."/>
        </authorList>
    </citation>
    <scope>NUCLEOTIDE SEQUENCE</scope>
    <source>
        <strain evidence="1">UP504</strain>
    </source>
</reference>
<keyword evidence="2" id="KW-1185">Reference proteome</keyword>
<gene>
    <name evidence="1" type="ORF">BS47DRAFT_1310011</name>
</gene>
<evidence type="ECO:0000313" key="1">
    <source>
        <dbReference type="EMBL" id="KAF9503311.1"/>
    </source>
</evidence>
<name>A0A9P6AE77_9AGAM</name>